<feature type="transmembrane region" description="Helical" evidence="1">
    <location>
        <begin position="64"/>
        <end position="81"/>
    </location>
</feature>
<accession>A0ABS2QNY0</accession>
<keyword evidence="1" id="KW-0472">Membrane</keyword>
<dbReference type="Proteomes" id="UP000823486">
    <property type="component" value="Unassembled WGS sequence"/>
</dbReference>
<organism evidence="2 3">
    <name type="scientific">Peribacillus deserti</name>
    <dbReference type="NCBI Taxonomy" id="673318"/>
    <lineage>
        <taxon>Bacteria</taxon>
        <taxon>Bacillati</taxon>
        <taxon>Bacillota</taxon>
        <taxon>Bacilli</taxon>
        <taxon>Bacillales</taxon>
        <taxon>Bacillaceae</taxon>
        <taxon>Peribacillus</taxon>
    </lineage>
</organism>
<evidence type="ECO:0000313" key="3">
    <source>
        <dbReference type="Proteomes" id="UP000823486"/>
    </source>
</evidence>
<gene>
    <name evidence="2" type="ORF">JOC77_004360</name>
</gene>
<dbReference type="RefSeq" id="WP_204548545.1">
    <property type="nucleotide sequence ID" value="NZ_JAFBFI010000045.1"/>
</dbReference>
<feature type="transmembrane region" description="Helical" evidence="1">
    <location>
        <begin position="38"/>
        <end position="58"/>
    </location>
</feature>
<keyword evidence="1" id="KW-0812">Transmembrane</keyword>
<sequence length="113" mass="12884">MSHRGIDIDGDGEGDLTKSGLKLIIYIVYNLITKPTRVAAQAVILIQMILSFLFLLFIDTGWAIAFPFTVAAFFIPVYYIIEVGKAFYGFRFFVNKSFKYLIITVLTKLIFKK</sequence>
<comment type="caution">
    <text evidence="2">The sequence shown here is derived from an EMBL/GenBank/DDBJ whole genome shotgun (WGS) entry which is preliminary data.</text>
</comment>
<reference evidence="2 3" key="1">
    <citation type="submission" date="2021-01" db="EMBL/GenBank/DDBJ databases">
        <title>Genomic Encyclopedia of Type Strains, Phase IV (KMG-IV): sequencing the most valuable type-strain genomes for metagenomic binning, comparative biology and taxonomic classification.</title>
        <authorList>
            <person name="Goeker M."/>
        </authorList>
    </citation>
    <scope>NUCLEOTIDE SEQUENCE [LARGE SCALE GENOMIC DNA]</scope>
    <source>
        <strain evidence="2 3">DSM 105482</strain>
    </source>
</reference>
<protein>
    <submittedName>
        <fullName evidence="2">Uncharacterized protein</fullName>
    </submittedName>
</protein>
<dbReference type="EMBL" id="JAFBFI010000045">
    <property type="protein sequence ID" value="MBM7694881.1"/>
    <property type="molecule type" value="Genomic_DNA"/>
</dbReference>
<keyword evidence="1" id="KW-1133">Transmembrane helix</keyword>
<evidence type="ECO:0000313" key="2">
    <source>
        <dbReference type="EMBL" id="MBM7694881.1"/>
    </source>
</evidence>
<name>A0ABS2QNY0_9BACI</name>
<evidence type="ECO:0000256" key="1">
    <source>
        <dbReference type="SAM" id="Phobius"/>
    </source>
</evidence>
<proteinExistence type="predicted"/>
<keyword evidence="3" id="KW-1185">Reference proteome</keyword>